<reference evidence="11 12" key="1">
    <citation type="submission" date="2019-10" db="EMBL/GenBank/DDBJ databases">
        <title>Whole-genome sequence of the extremophile Heliorestis acidaminivorans DSM 24790.</title>
        <authorList>
            <person name="Kyndt J.A."/>
            <person name="Meyer T.E."/>
        </authorList>
    </citation>
    <scope>NUCLEOTIDE SEQUENCE [LARGE SCALE GENOMIC DNA]</scope>
    <source>
        <strain evidence="11 12">DSM 24790</strain>
    </source>
</reference>
<evidence type="ECO:0000256" key="8">
    <source>
        <dbReference type="ARBA" id="ARBA00023136"/>
    </source>
</evidence>
<dbReference type="PROSITE" id="PS01067">
    <property type="entry name" value="SECE_SEC61G"/>
    <property type="match status" value="1"/>
</dbReference>
<dbReference type="GO" id="GO:0008320">
    <property type="term" value="F:protein transmembrane transporter activity"/>
    <property type="evidence" value="ECO:0007669"/>
    <property type="project" value="UniProtKB-UniRule"/>
</dbReference>
<keyword evidence="6 9" id="KW-1133">Transmembrane helix</keyword>
<dbReference type="HAMAP" id="MF_00422">
    <property type="entry name" value="SecE"/>
    <property type="match status" value="1"/>
</dbReference>
<keyword evidence="8 9" id="KW-0472">Membrane</keyword>
<dbReference type="GO" id="GO:0005886">
    <property type="term" value="C:plasma membrane"/>
    <property type="evidence" value="ECO:0007669"/>
    <property type="project" value="UniProtKB-SubCell"/>
</dbReference>
<evidence type="ECO:0000256" key="6">
    <source>
        <dbReference type="ARBA" id="ARBA00022989"/>
    </source>
</evidence>
<dbReference type="GO" id="GO:0065002">
    <property type="term" value="P:intracellular protein transmembrane transport"/>
    <property type="evidence" value="ECO:0007669"/>
    <property type="project" value="UniProtKB-UniRule"/>
</dbReference>
<dbReference type="PANTHER" id="PTHR33910">
    <property type="entry name" value="PROTEIN TRANSLOCASE SUBUNIT SECE"/>
    <property type="match status" value="1"/>
</dbReference>
<sequence>MQVGEEKKKDNVVKSAPTKEAGKKSEAKAPSAGKVGRAQGFARGVASELKKVHWPTRQEVITYTGVVVTAVAIVGFMIFLVDEAIGRILRLLLG</sequence>
<evidence type="ECO:0000313" key="12">
    <source>
        <dbReference type="Proteomes" id="UP000468766"/>
    </source>
</evidence>
<evidence type="ECO:0000256" key="1">
    <source>
        <dbReference type="ARBA" id="ARBA00004370"/>
    </source>
</evidence>
<dbReference type="GO" id="GO:0006605">
    <property type="term" value="P:protein targeting"/>
    <property type="evidence" value="ECO:0007669"/>
    <property type="project" value="UniProtKB-UniRule"/>
</dbReference>
<evidence type="ECO:0000256" key="10">
    <source>
        <dbReference type="SAM" id="MobiDB-lite"/>
    </source>
</evidence>
<keyword evidence="4 9" id="KW-0812">Transmembrane</keyword>
<dbReference type="Pfam" id="PF00584">
    <property type="entry name" value="SecE"/>
    <property type="match status" value="1"/>
</dbReference>
<organism evidence="11 12">
    <name type="scientific">Heliorestis acidaminivorans</name>
    <dbReference type="NCBI Taxonomy" id="553427"/>
    <lineage>
        <taxon>Bacteria</taxon>
        <taxon>Bacillati</taxon>
        <taxon>Bacillota</taxon>
        <taxon>Clostridia</taxon>
        <taxon>Eubacteriales</taxon>
        <taxon>Heliobacteriaceae</taxon>
        <taxon>Heliorestis</taxon>
    </lineage>
</organism>
<feature type="compositionally biased region" description="Basic and acidic residues" evidence="10">
    <location>
        <begin position="1"/>
        <end position="12"/>
    </location>
</feature>
<dbReference type="InterPro" id="IPR005807">
    <property type="entry name" value="SecE_bac"/>
</dbReference>
<dbReference type="InterPro" id="IPR038379">
    <property type="entry name" value="SecE_sf"/>
</dbReference>
<dbReference type="InterPro" id="IPR001901">
    <property type="entry name" value="Translocase_SecE/Sec61-g"/>
</dbReference>
<dbReference type="GO" id="GO:0043952">
    <property type="term" value="P:protein transport by the Sec complex"/>
    <property type="evidence" value="ECO:0007669"/>
    <property type="project" value="UniProtKB-UniRule"/>
</dbReference>
<evidence type="ECO:0000313" key="11">
    <source>
        <dbReference type="EMBL" id="KAB2951429.1"/>
    </source>
</evidence>
<dbReference type="AlphaFoldDB" id="A0A6I0F040"/>
<evidence type="ECO:0000256" key="7">
    <source>
        <dbReference type="ARBA" id="ARBA00023010"/>
    </source>
</evidence>
<gene>
    <name evidence="9 11" type="primary">secE</name>
    <name evidence="11" type="ORF">F9B85_12685</name>
</gene>
<dbReference type="PANTHER" id="PTHR33910:SF1">
    <property type="entry name" value="PROTEIN TRANSLOCASE SUBUNIT SECE"/>
    <property type="match status" value="1"/>
</dbReference>
<keyword evidence="3 9" id="KW-1003">Cell membrane</keyword>
<dbReference type="NCBIfam" id="TIGR00964">
    <property type="entry name" value="secE_bact"/>
    <property type="match status" value="1"/>
</dbReference>
<keyword evidence="12" id="KW-1185">Reference proteome</keyword>
<keyword evidence="2 9" id="KW-0813">Transport</keyword>
<evidence type="ECO:0000256" key="3">
    <source>
        <dbReference type="ARBA" id="ARBA00022475"/>
    </source>
</evidence>
<name>A0A6I0F040_9FIRM</name>
<evidence type="ECO:0000256" key="4">
    <source>
        <dbReference type="ARBA" id="ARBA00022692"/>
    </source>
</evidence>
<feature type="region of interest" description="Disordered" evidence="10">
    <location>
        <begin position="1"/>
        <end position="35"/>
    </location>
</feature>
<keyword evidence="7 9" id="KW-0811">Translocation</keyword>
<dbReference type="Gene3D" id="1.20.5.1030">
    <property type="entry name" value="Preprotein translocase secy subunit"/>
    <property type="match status" value="1"/>
</dbReference>
<keyword evidence="5 9" id="KW-0653">Protein transport</keyword>
<dbReference type="EMBL" id="WBXO01000012">
    <property type="protein sequence ID" value="KAB2951429.1"/>
    <property type="molecule type" value="Genomic_DNA"/>
</dbReference>
<protein>
    <recommendedName>
        <fullName evidence="9">Protein translocase subunit SecE</fullName>
    </recommendedName>
</protein>
<comment type="subunit">
    <text evidence="9">Component of the Sec protein translocase complex. Heterotrimer consisting of SecY, SecE and SecG subunits. The heterotrimers can form oligomers, although 1 heterotrimer is thought to be able to translocate proteins. Interacts with the ribosome. Interacts with SecDF, and other proteins may be involved. Interacts with SecA.</text>
</comment>
<comment type="subcellular location">
    <subcellularLocation>
        <location evidence="9">Cell membrane</location>
        <topology evidence="9">Single-pass membrane protein</topology>
    </subcellularLocation>
    <subcellularLocation>
        <location evidence="1">Membrane</location>
    </subcellularLocation>
</comment>
<comment type="caution">
    <text evidence="11">The sequence shown here is derived from an EMBL/GenBank/DDBJ whole genome shotgun (WGS) entry which is preliminary data.</text>
</comment>
<feature type="transmembrane region" description="Helical" evidence="9">
    <location>
        <begin position="60"/>
        <end position="81"/>
    </location>
</feature>
<dbReference type="GO" id="GO:0009306">
    <property type="term" value="P:protein secretion"/>
    <property type="evidence" value="ECO:0007669"/>
    <property type="project" value="UniProtKB-UniRule"/>
</dbReference>
<proteinExistence type="inferred from homology"/>
<accession>A0A6I0F040</accession>
<evidence type="ECO:0000256" key="2">
    <source>
        <dbReference type="ARBA" id="ARBA00022448"/>
    </source>
</evidence>
<evidence type="ECO:0000256" key="5">
    <source>
        <dbReference type="ARBA" id="ARBA00022927"/>
    </source>
</evidence>
<evidence type="ECO:0000256" key="9">
    <source>
        <dbReference type="HAMAP-Rule" id="MF_00422"/>
    </source>
</evidence>
<comment type="function">
    <text evidence="9">Essential subunit of the Sec protein translocation channel SecYEG. Clamps together the 2 halves of SecY. May contact the channel plug during translocation.</text>
</comment>
<dbReference type="Proteomes" id="UP000468766">
    <property type="component" value="Unassembled WGS sequence"/>
</dbReference>
<dbReference type="OrthoDB" id="9799073at2"/>
<comment type="similarity">
    <text evidence="9">Belongs to the SecE/SEC61-gamma family.</text>
</comment>